<accession>A0A1H2QA44</accession>
<reference evidence="3" key="1">
    <citation type="submission" date="2016-10" db="EMBL/GenBank/DDBJ databases">
        <authorList>
            <person name="Varghese N."/>
            <person name="Submissions S."/>
        </authorList>
    </citation>
    <scope>NUCLEOTIDE SEQUENCE [LARGE SCALE GENOMIC DNA]</scope>
    <source>
        <strain evidence="3">CGMCC 4.3530</strain>
    </source>
</reference>
<dbReference type="AlphaFoldDB" id="A0A1H2QA44"/>
<dbReference type="STRING" id="418495.SAMN05216215_100139"/>
<proteinExistence type="predicted"/>
<dbReference type="Gene3D" id="1.25.40.10">
    <property type="entry name" value="Tetratricopeptide repeat domain"/>
    <property type="match status" value="1"/>
</dbReference>
<dbReference type="RefSeq" id="WP_093259909.1">
    <property type="nucleotide sequence ID" value="NZ_FNOK01000001.1"/>
</dbReference>
<sequence length="399" mass="43741">MNADAGAGARIGRLRKLAGWTQAQLAGRIFVSTSLVKKVEQGRTSPSPAFVAACASVFGVEVRELYGVQVADNISGLHGEASGISELREALQCFNDPQPAEPALNPESIRKQLDRAESFRRAQKYAELAMILPQVLHHLFVHVAETSPTTWQGERNRALLHDAYRLAATVGGRFDHPDIAATASERHVVLATATGDPLRSAVSDWHRSTHFLHNGHYAAGLRLLDRALRHVEDQRPDAAAHGVAAQLHLRAAVMAARNGDGERADDHIREARTRVSLGAVTAPYYNTDASELNVVIHWCAVPVERNDGTEAVTRASRVAVADATRPERVGHHHIDQARAWMLHGDREKALGELNMARRVSPHHTRMHPSVRETVRALATADRRATTSLAGFARWARIQI</sequence>
<dbReference type="InterPro" id="IPR001387">
    <property type="entry name" value="Cro/C1-type_HTH"/>
</dbReference>
<evidence type="ECO:0000259" key="1">
    <source>
        <dbReference type="PROSITE" id="PS50943"/>
    </source>
</evidence>
<dbReference type="InterPro" id="IPR010982">
    <property type="entry name" value="Lambda_DNA-bd_dom_sf"/>
</dbReference>
<evidence type="ECO:0000313" key="3">
    <source>
        <dbReference type="Proteomes" id="UP000199529"/>
    </source>
</evidence>
<dbReference type="EMBL" id="FNOK01000001">
    <property type="protein sequence ID" value="SDW03965.1"/>
    <property type="molecule type" value="Genomic_DNA"/>
</dbReference>
<organism evidence="2 3">
    <name type="scientific">Saccharopolyspora shandongensis</name>
    <dbReference type="NCBI Taxonomy" id="418495"/>
    <lineage>
        <taxon>Bacteria</taxon>
        <taxon>Bacillati</taxon>
        <taxon>Actinomycetota</taxon>
        <taxon>Actinomycetes</taxon>
        <taxon>Pseudonocardiales</taxon>
        <taxon>Pseudonocardiaceae</taxon>
        <taxon>Saccharopolyspora</taxon>
    </lineage>
</organism>
<gene>
    <name evidence="2" type="ORF">SAMN05216215_100139</name>
</gene>
<dbReference type="SUPFAM" id="SSF47413">
    <property type="entry name" value="lambda repressor-like DNA-binding domains"/>
    <property type="match status" value="1"/>
</dbReference>
<dbReference type="SMART" id="SM00530">
    <property type="entry name" value="HTH_XRE"/>
    <property type="match status" value="1"/>
</dbReference>
<protein>
    <submittedName>
        <fullName evidence="2">Transcriptional regulator, contains XRE-family HTH domain</fullName>
    </submittedName>
</protein>
<dbReference type="PROSITE" id="PS50943">
    <property type="entry name" value="HTH_CROC1"/>
    <property type="match status" value="1"/>
</dbReference>
<dbReference type="InterPro" id="IPR011990">
    <property type="entry name" value="TPR-like_helical_dom_sf"/>
</dbReference>
<dbReference type="CDD" id="cd00093">
    <property type="entry name" value="HTH_XRE"/>
    <property type="match status" value="1"/>
</dbReference>
<dbReference type="OrthoDB" id="3420984at2"/>
<evidence type="ECO:0000313" key="2">
    <source>
        <dbReference type="EMBL" id="SDW03965.1"/>
    </source>
</evidence>
<name>A0A1H2QA44_9PSEU</name>
<dbReference type="Pfam" id="PF13560">
    <property type="entry name" value="HTH_31"/>
    <property type="match status" value="1"/>
</dbReference>
<dbReference type="Gene3D" id="1.10.260.40">
    <property type="entry name" value="lambda repressor-like DNA-binding domains"/>
    <property type="match status" value="1"/>
</dbReference>
<dbReference type="Proteomes" id="UP000199529">
    <property type="component" value="Unassembled WGS sequence"/>
</dbReference>
<dbReference type="GO" id="GO:0003677">
    <property type="term" value="F:DNA binding"/>
    <property type="evidence" value="ECO:0007669"/>
    <property type="project" value="InterPro"/>
</dbReference>
<feature type="domain" description="HTH cro/C1-type" evidence="1">
    <location>
        <begin position="11"/>
        <end position="65"/>
    </location>
</feature>
<keyword evidence="3" id="KW-1185">Reference proteome</keyword>